<name>A0A317N1P1_9GAMM</name>
<dbReference type="PANTHER" id="PTHR14226">
    <property type="entry name" value="NEUROPATHY TARGET ESTERASE/SWISS CHEESE D.MELANOGASTER"/>
    <property type="match status" value="1"/>
</dbReference>
<evidence type="ECO:0000256" key="1">
    <source>
        <dbReference type="ARBA" id="ARBA00022801"/>
    </source>
</evidence>
<evidence type="ECO:0000256" key="2">
    <source>
        <dbReference type="ARBA" id="ARBA00022963"/>
    </source>
</evidence>
<keyword evidence="1 4" id="KW-0378">Hydrolase</keyword>
<dbReference type="InterPro" id="IPR050301">
    <property type="entry name" value="NTE"/>
</dbReference>
<feature type="active site" description="Nucleophile" evidence="4">
    <location>
        <position position="62"/>
    </location>
</feature>
<dbReference type="InterPro" id="IPR016035">
    <property type="entry name" value="Acyl_Trfase/lysoPLipase"/>
</dbReference>
<comment type="caution">
    <text evidence="4">Lacks conserved residue(s) required for the propagation of feature annotation.</text>
</comment>
<organism evidence="7 8">
    <name type="scientific">Plasticicumulans acidivorans</name>
    <dbReference type="NCBI Taxonomy" id="886464"/>
    <lineage>
        <taxon>Bacteria</taxon>
        <taxon>Pseudomonadati</taxon>
        <taxon>Pseudomonadota</taxon>
        <taxon>Gammaproteobacteria</taxon>
        <taxon>Candidatus Competibacteraceae</taxon>
        <taxon>Plasticicumulans</taxon>
    </lineage>
</organism>
<protein>
    <submittedName>
        <fullName evidence="7">NTE family protein</fullName>
    </submittedName>
</protein>
<keyword evidence="5" id="KW-0732">Signal</keyword>
<dbReference type="CDD" id="cd07205">
    <property type="entry name" value="Pat_PNPLA6_PNPLA7_NTE1_like"/>
    <property type="match status" value="1"/>
</dbReference>
<accession>A0A317N1P1</accession>
<evidence type="ECO:0000256" key="4">
    <source>
        <dbReference type="PROSITE-ProRule" id="PRU01161"/>
    </source>
</evidence>
<reference evidence="7 8" key="1">
    <citation type="submission" date="2018-05" db="EMBL/GenBank/DDBJ databases">
        <title>Genomic Encyclopedia of Type Strains, Phase IV (KMG-IV): sequencing the most valuable type-strain genomes for metagenomic binning, comparative biology and taxonomic classification.</title>
        <authorList>
            <person name="Goeker M."/>
        </authorList>
    </citation>
    <scope>NUCLEOTIDE SEQUENCE [LARGE SCALE GENOMIC DNA]</scope>
    <source>
        <strain evidence="7 8">DSM 23606</strain>
    </source>
</reference>
<feature type="domain" description="PNPLA" evidence="6">
    <location>
        <begin position="29"/>
        <end position="221"/>
    </location>
</feature>
<dbReference type="GO" id="GO:0016787">
    <property type="term" value="F:hydrolase activity"/>
    <property type="evidence" value="ECO:0007669"/>
    <property type="project" value="UniProtKB-UniRule"/>
</dbReference>
<evidence type="ECO:0000313" key="7">
    <source>
        <dbReference type="EMBL" id="PWV65828.1"/>
    </source>
</evidence>
<gene>
    <name evidence="7" type="ORF">C7443_101313</name>
</gene>
<evidence type="ECO:0000256" key="5">
    <source>
        <dbReference type="SAM" id="SignalP"/>
    </source>
</evidence>
<dbReference type="OrthoDB" id="5290098at2"/>
<dbReference type="RefSeq" id="WP_110016818.1">
    <property type="nucleotide sequence ID" value="NZ_QGTJ01000001.1"/>
</dbReference>
<dbReference type="InterPro" id="IPR002641">
    <property type="entry name" value="PNPLA_dom"/>
</dbReference>
<feature type="signal peptide" evidence="5">
    <location>
        <begin position="1"/>
        <end position="22"/>
    </location>
</feature>
<feature type="short sequence motif" description="DGA/G" evidence="4">
    <location>
        <begin position="208"/>
        <end position="210"/>
    </location>
</feature>
<keyword evidence="3 4" id="KW-0443">Lipid metabolism</keyword>
<evidence type="ECO:0000313" key="8">
    <source>
        <dbReference type="Proteomes" id="UP000246569"/>
    </source>
</evidence>
<dbReference type="Proteomes" id="UP000246569">
    <property type="component" value="Unassembled WGS sequence"/>
</dbReference>
<dbReference type="Gene3D" id="3.40.1090.10">
    <property type="entry name" value="Cytosolic phospholipase A2 catalytic domain"/>
    <property type="match status" value="2"/>
</dbReference>
<dbReference type="PANTHER" id="PTHR14226:SF29">
    <property type="entry name" value="NEUROPATHY TARGET ESTERASE SWS"/>
    <property type="match status" value="1"/>
</dbReference>
<evidence type="ECO:0000259" key="6">
    <source>
        <dbReference type="PROSITE" id="PS51635"/>
    </source>
</evidence>
<sequence>MDRPSRFLVALVLCLSATLAHAAAPRIGLVLSGGGARGMAHIGVLKVLEEMHIPIHAITATSMGSIVGGAYASGMSVADMEQRVTHTDWKDLFTDEPPRAERPMRRKLDDRRPLLNGQLGYGARGFQLPKGLLNGQKLGFYLRDLISNAENIESFDKLPIPFRAIATNLETGDMKVFDHGDLALAMRASMSVPSAFAPVDIDGHLYVDGGLVRNLPIDVVRQMGVDVVIAVNLGTPLLKREELGSVLGVTAQMIGILTEANVKTSLGEVDPHRDVLILPELGDITAADFDKAAASIAIGEAAARKVAAQLRRFSVPPAEYAAWSDARLTRNPQVARIDEVRIDGLHRVNPIVAEEVLTPKGRPLTRAQLEQRANQLYGSGDYERIDYRVRSENGHEVAIVDAVEKAWGPNYLRFGLGLSAEAEGTASYGLRGSWLSTWVNPLGAEWKTDVQLGSTMLLESSFYQPLQAGGGGFVEPYLSLSRRPLSLYDGDRHVSTYNVNESRLGIDLGYTAGQSFELRAGPYIGQTKADVDVGTTVFPDIEVKDRGLRSVIGWDDVDSLDFPHDGQRATLTVQRSLGVLGADLDYTKVSASWLGATTFQRYTLLGRGLYGDSFGEDQGLFFDDFTLGGFLRLSGYPSERFRGNRFAFGSLVAYRQLDTELAGMPLYLGGSLETGKVWSDDAIPLDTGGTHSSASLFFGADTLLGPTYLGFGISEEGDTNVYFMLGRPW</sequence>
<feature type="active site" description="Proton acceptor" evidence="4">
    <location>
        <position position="208"/>
    </location>
</feature>
<proteinExistence type="predicted"/>
<dbReference type="PROSITE" id="PS51635">
    <property type="entry name" value="PNPLA"/>
    <property type="match status" value="1"/>
</dbReference>
<dbReference type="EMBL" id="QGTJ01000001">
    <property type="protein sequence ID" value="PWV65828.1"/>
    <property type="molecule type" value="Genomic_DNA"/>
</dbReference>
<dbReference type="GO" id="GO:0016042">
    <property type="term" value="P:lipid catabolic process"/>
    <property type="evidence" value="ECO:0007669"/>
    <property type="project" value="UniProtKB-UniRule"/>
</dbReference>
<comment type="caution">
    <text evidence="7">The sequence shown here is derived from an EMBL/GenBank/DDBJ whole genome shotgun (WGS) entry which is preliminary data.</text>
</comment>
<keyword evidence="2 4" id="KW-0442">Lipid degradation</keyword>
<evidence type="ECO:0000256" key="3">
    <source>
        <dbReference type="ARBA" id="ARBA00023098"/>
    </source>
</evidence>
<dbReference type="Gene3D" id="2.40.160.50">
    <property type="entry name" value="membrane protein fhac: a member of the omp85/tpsb transporter family"/>
    <property type="match status" value="1"/>
</dbReference>
<feature type="short sequence motif" description="GXGXXG" evidence="4">
    <location>
        <begin position="33"/>
        <end position="38"/>
    </location>
</feature>
<dbReference type="AlphaFoldDB" id="A0A317N1P1"/>
<dbReference type="SUPFAM" id="SSF52151">
    <property type="entry name" value="FabD/lysophospholipase-like"/>
    <property type="match status" value="1"/>
</dbReference>
<keyword evidence="8" id="KW-1185">Reference proteome</keyword>
<dbReference type="Pfam" id="PF01734">
    <property type="entry name" value="Patatin"/>
    <property type="match status" value="1"/>
</dbReference>
<feature type="chain" id="PRO_5016356003" evidence="5">
    <location>
        <begin position="23"/>
        <end position="729"/>
    </location>
</feature>